<evidence type="ECO:0000313" key="1">
    <source>
        <dbReference type="EMBL" id="MEE2566688.1"/>
    </source>
</evidence>
<dbReference type="PROSITE" id="PS51257">
    <property type="entry name" value="PROKAR_LIPOPROTEIN"/>
    <property type="match status" value="1"/>
</dbReference>
<proteinExistence type="predicted"/>
<name>A0ABU7LYT0_9PROT</name>
<dbReference type="Proteomes" id="UP001310692">
    <property type="component" value="Unassembled WGS sequence"/>
</dbReference>
<gene>
    <name evidence="1" type="ORF">V0U35_08350</name>
</gene>
<comment type="caution">
    <text evidence="1">The sequence shown here is derived from an EMBL/GenBank/DDBJ whole genome shotgun (WGS) entry which is preliminary data.</text>
</comment>
<protein>
    <recommendedName>
        <fullName evidence="3">DUF306 domain-containing protein</fullName>
    </recommendedName>
</protein>
<keyword evidence="2" id="KW-1185">Reference proteome</keyword>
<sequence>MRVLQPICASTGLAACGLDVDDPEPAELAGPWVAQGYDEAVMVMMQATGGFQVSLRCATGESHQFGGDWHLYEGLEEEARLRFSAMPAYDHETGRFCGPDGARPETQEWGVRLERRWPEGTLRLTIDRDRGYWLEPVEE</sequence>
<evidence type="ECO:0008006" key="3">
    <source>
        <dbReference type="Google" id="ProtNLM"/>
    </source>
</evidence>
<reference evidence="1 2" key="1">
    <citation type="submission" date="2024-01" db="EMBL/GenBank/DDBJ databases">
        <title>Hyphobacterium bacterium isolated from marine sediment.</title>
        <authorList>
            <person name="Zhao S."/>
        </authorList>
    </citation>
    <scope>NUCLEOTIDE SEQUENCE [LARGE SCALE GENOMIC DNA]</scope>
    <source>
        <strain evidence="1 2">Y60-23</strain>
    </source>
</reference>
<accession>A0ABU7LYT0</accession>
<organism evidence="1 2">
    <name type="scientific">Hyphobacterium marinum</name>
    <dbReference type="NCBI Taxonomy" id="3116574"/>
    <lineage>
        <taxon>Bacteria</taxon>
        <taxon>Pseudomonadati</taxon>
        <taxon>Pseudomonadota</taxon>
        <taxon>Alphaproteobacteria</taxon>
        <taxon>Maricaulales</taxon>
        <taxon>Maricaulaceae</taxon>
        <taxon>Hyphobacterium</taxon>
    </lineage>
</organism>
<dbReference type="RefSeq" id="WP_330196238.1">
    <property type="nucleotide sequence ID" value="NZ_JAZDRO010000003.1"/>
</dbReference>
<dbReference type="EMBL" id="JAZDRO010000003">
    <property type="protein sequence ID" value="MEE2566688.1"/>
    <property type="molecule type" value="Genomic_DNA"/>
</dbReference>
<evidence type="ECO:0000313" key="2">
    <source>
        <dbReference type="Proteomes" id="UP001310692"/>
    </source>
</evidence>